<gene>
    <name evidence="2" type="ORF">DKK70_05165</name>
</gene>
<evidence type="ECO:0000313" key="3">
    <source>
        <dbReference type="Proteomes" id="UP000247932"/>
    </source>
</evidence>
<protein>
    <recommendedName>
        <fullName evidence="1">NAD(P)-binding domain-containing protein</fullName>
    </recommendedName>
</protein>
<evidence type="ECO:0000259" key="1">
    <source>
        <dbReference type="Pfam" id="PF16363"/>
    </source>
</evidence>
<dbReference type="InterPro" id="IPR016040">
    <property type="entry name" value="NAD(P)-bd_dom"/>
</dbReference>
<dbReference type="SUPFAM" id="SSF51735">
    <property type="entry name" value="NAD(P)-binding Rossmann-fold domains"/>
    <property type="match status" value="1"/>
</dbReference>
<dbReference type="PANTHER" id="PTHR43000">
    <property type="entry name" value="DTDP-D-GLUCOSE 4,6-DEHYDRATASE-RELATED"/>
    <property type="match status" value="1"/>
</dbReference>
<dbReference type="Pfam" id="PF16363">
    <property type="entry name" value="GDP_Man_Dehyd"/>
    <property type="match status" value="1"/>
</dbReference>
<feature type="domain" description="NAD(P)-binding" evidence="1">
    <location>
        <begin position="4"/>
        <end position="114"/>
    </location>
</feature>
<proteinExistence type="predicted"/>
<evidence type="ECO:0000313" key="2">
    <source>
        <dbReference type="EMBL" id="PXZ07245.1"/>
    </source>
</evidence>
<dbReference type="EMBL" id="QGLR01000009">
    <property type="protein sequence ID" value="PXZ07245.1"/>
    <property type="molecule type" value="Genomic_DNA"/>
</dbReference>
<sequence>MKILVTGGAGFIGSAVVRYIIKHTSHYVINIDKLTYAANPQALENISNSEKYIFEKVDICSQQDLDRVFKLHHPNAVIHLAAESHVDRSIVCPSVFIKSNILNTFTLLEVTRNYLIYLFKEI</sequence>
<reference evidence="2 3" key="1">
    <citation type="submission" date="2018-05" db="EMBL/GenBank/DDBJ databases">
        <title>Reference genomes for bee gut microbiota database.</title>
        <authorList>
            <person name="Ellegaard K.M."/>
        </authorList>
    </citation>
    <scope>NUCLEOTIDE SEQUENCE [LARGE SCALE GENOMIC DNA]</scope>
    <source>
        <strain evidence="2 3">ESL0182</strain>
    </source>
</reference>
<dbReference type="InterPro" id="IPR036291">
    <property type="entry name" value="NAD(P)-bd_dom_sf"/>
</dbReference>
<dbReference type="OrthoDB" id="9801785at2"/>
<accession>A0A2V4E239</accession>
<dbReference type="Proteomes" id="UP000247932">
    <property type="component" value="Unassembled WGS sequence"/>
</dbReference>
<organism evidence="2 3">
    <name type="scientific">Gilliamella apicola</name>
    <dbReference type="NCBI Taxonomy" id="1196095"/>
    <lineage>
        <taxon>Bacteria</taxon>
        <taxon>Pseudomonadati</taxon>
        <taxon>Pseudomonadota</taxon>
        <taxon>Gammaproteobacteria</taxon>
        <taxon>Orbales</taxon>
        <taxon>Orbaceae</taxon>
        <taxon>Gilliamella</taxon>
    </lineage>
</organism>
<keyword evidence="3" id="KW-1185">Reference proteome</keyword>
<comment type="caution">
    <text evidence="2">The sequence shown here is derived from an EMBL/GenBank/DDBJ whole genome shotgun (WGS) entry which is preliminary data.</text>
</comment>
<dbReference type="Gene3D" id="3.40.50.720">
    <property type="entry name" value="NAD(P)-binding Rossmann-like Domain"/>
    <property type="match status" value="1"/>
</dbReference>
<dbReference type="AlphaFoldDB" id="A0A2V4E239"/>
<name>A0A2V4E239_9GAMM</name>